<keyword evidence="12" id="KW-1185">Reference proteome</keyword>
<evidence type="ECO:0000256" key="3">
    <source>
        <dbReference type="ARBA" id="ARBA00022454"/>
    </source>
</evidence>
<dbReference type="SUPFAM" id="SSF82199">
    <property type="entry name" value="SET domain"/>
    <property type="match status" value="1"/>
</dbReference>
<evidence type="ECO:0000259" key="9">
    <source>
        <dbReference type="PROSITE" id="PS50280"/>
    </source>
</evidence>
<dbReference type="GeneID" id="25308752"/>
<proteinExistence type="predicted"/>
<protein>
    <recommendedName>
        <fullName evidence="13">SET domain-containing protein</fullName>
    </recommendedName>
</protein>
<dbReference type="PROSITE" id="PS50280">
    <property type="entry name" value="SET"/>
    <property type="match status" value="1"/>
</dbReference>
<keyword evidence="5" id="KW-0808">Transferase</keyword>
<accession>A0A0D2G800</accession>
<dbReference type="InterPro" id="IPR046341">
    <property type="entry name" value="SET_dom_sf"/>
</dbReference>
<dbReference type="Proteomes" id="UP000053029">
    <property type="component" value="Unassembled WGS sequence"/>
</dbReference>
<dbReference type="GO" id="GO:0032259">
    <property type="term" value="P:methylation"/>
    <property type="evidence" value="ECO:0007669"/>
    <property type="project" value="UniProtKB-KW"/>
</dbReference>
<feature type="region of interest" description="Disordered" evidence="8">
    <location>
        <begin position="1"/>
        <end position="59"/>
    </location>
</feature>
<dbReference type="GO" id="GO:0005694">
    <property type="term" value="C:chromosome"/>
    <property type="evidence" value="ECO:0007669"/>
    <property type="project" value="UniProtKB-SubCell"/>
</dbReference>
<dbReference type="STRING" id="1442368.A0A0D2G800"/>
<dbReference type="Pfam" id="PF00856">
    <property type="entry name" value="SET"/>
    <property type="match status" value="1"/>
</dbReference>
<keyword evidence="7" id="KW-0539">Nucleus</keyword>
<comment type="subcellular location">
    <subcellularLocation>
        <location evidence="2">Chromosome</location>
    </subcellularLocation>
    <subcellularLocation>
        <location evidence="1">Nucleus</location>
    </subcellularLocation>
</comment>
<feature type="domain" description="SET" evidence="9">
    <location>
        <begin position="108"/>
        <end position="221"/>
    </location>
</feature>
<organism evidence="11 12">
    <name type="scientific">Fonsecaea pedrosoi CBS 271.37</name>
    <dbReference type="NCBI Taxonomy" id="1442368"/>
    <lineage>
        <taxon>Eukaryota</taxon>
        <taxon>Fungi</taxon>
        <taxon>Dikarya</taxon>
        <taxon>Ascomycota</taxon>
        <taxon>Pezizomycotina</taxon>
        <taxon>Eurotiomycetes</taxon>
        <taxon>Chaetothyriomycetidae</taxon>
        <taxon>Chaetothyriales</taxon>
        <taxon>Herpotrichiellaceae</taxon>
        <taxon>Fonsecaea</taxon>
    </lineage>
</organism>
<dbReference type="InterPro" id="IPR001214">
    <property type="entry name" value="SET_dom"/>
</dbReference>
<dbReference type="Gene3D" id="2.170.270.10">
    <property type="entry name" value="SET domain"/>
    <property type="match status" value="1"/>
</dbReference>
<dbReference type="AlphaFoldDB" id="A0A0D2G800"/>
<dbReference type="GO" id="GO:0008168">
    <property type="term" value="F:methyltransferase activity"/>
    <property type="evidence" value="ECO:0007669"/>
    <property type="project" value="UniProtKB-KW"/>
</dbReference>
<dbReference type="HOGENOM" id="CLU_1019560_0_0_1"/>
<dbReference type="SMART" id="SM00317">
    <property type="entry name" value="SET"/>
    <property type="match status" value="1"/>
</dbReference>
<evidence type="ECO:0000256" key="5">
    <source>
        <dbReference type="ARBA" id="ARBA00022679"/>
    </source>
</evidence>
<dbReference type="OrthoDB" id="308383at2759"/>
<keyword evidence="6" id="KW-0949">S-adenosyl-L-methionine</keyword>
<evidence type="ECO:0000313" key="12">
    <source>
        <dbReference type="Proteomes" id="UP000053029"/>
    </source>
</evidence>
<evidence type="ECO:0000256" key="6">
    <source>
        <dbReference type="ARBA" id="ARBA00022691"/>
    </source>
</evidence>
<dbReference type="GO" id="GO:0005634">
    <property type="term" value="C:nucleus"/>
    <property type="evidence" value="ECO:0007669"/>
    <property type="project" value="UniProtKB-SubCell"/>
</dbReference>
<keyword evidence="3" id="KW-0158">Chromosome</keyword>
<evidence type="ECO:0000259" key="10">
    <source>
        <dbReference type="PROSITE" id="PS50868"/>
    </source>
</evidence>
<evidence type="ECO:0000256" key="2">
    <source>
        <dbReference type="ARBA" id="ARBA00004286"/>
    </source>
</evidence>
<reference evidence="11 12" key="1">
    <citation type="submission" date="2015-01" db="EMBL/GenBank/DDBJ databases">
        <title>The Genome Sequence of Fonsecaea pedrosoi CBS 271.37.</title>
        <authorList>
            <consortium name="The Broad Institute Genomics Platform"/>
            <person name="Cuomo C."/>
            <person name="de Hoog S."/>
            <person name="Gorbushina A."/>
            <person name="Stielow B."/>
            <person name="Teixiera M."/>
            <person name="Abouelleil A."/>
            <person name="Chapman S.B."/>
            <person name="Priest M."/>
            <person name="Young S.K."/>
            <person name="Wortman J."/>
            <person name="Nusbaum C."/>
            <person name="Birren B."/>
        </authorList>
    </citation>
    <scope>NUCLEOTIDE SEQUENCE [LARGE SCALE GENOMIC DNA]</scope>
    <source>
        <strain evidence="11 12">CBS 271.37</strain>
    </source>
</reference>
<evidence type="ECO:0000256" key="4">
    <source>
        <dbReference type="ARBA" id="ARBA00022603"/>
    </source>
</evidence>
<name>A0A0D2G800_9EURO</name>
<dbReference type="InterPro" id="IPR050777">
    <property type="entry name" value="SET2_Histone-Lys_MeTrsfase"/>
</dbReference>
<feature type="domain" description="Post-SET" evidence="10">
    <location>
        <begin position="241"/>
        <end position="257"/>
    </location>
</feature>
<evidence type="ECO:0008006" key="13">
    <source>
        <dbReference type="Google" id="ProtNLM"/>
    </source>
</evidence>
<dbReference type="VEuPathDB" id="FungiDB:Z517_09262"/>
<evidence type="ECO:0000256" key="8">
    <source>
        <dbReference type="SAM" id="MobiDB-lite"/>
    </source>
</evidence>
<evidence type="ECO:0000256" key="1">
    <source>
        <dbReference type="ARBA" id="ARBA00004123"/>
    </source>
</evidence>
<dbReference type="PROSITE" id="PS50868">
    <property type="entry name" value="POST_SET"/>
    <property type="match status" value="1"/>
</dbReference>
<gene>
    <name evidence="11" type="ORF">Z517_09262</name>
</gene>
<keyword evidence="4" id="KW-0489">Methyltransferase</keyword>
<evidence type="ECO:0000256" key="7">
    <source>
        <dbReference type="ARBA" id="ARBA00023242"/>
    </source>
</evidence>
<dbReference type="EMBL" id="KN846974">
    <property type="protein sequence ID" value="KIW76818.1"/>
    <property type="molecule type" value="Genomic_DNA"/>
</dbReference>
<dbReference type="RefSeq" id="XP_013280626.1">
    <property type="nucleotide sequence ID" value="XM_013425172.1"/>
</dbReference>
<dbReference type="PANTHER" id="PTHR22884">
    <property type="entry name" value="SET DOMAIN PROTEINS"/>
    <property type="match status" value="1"/>
</dbReference>
<sequence>MPSSFQNHRPKQLSRPKTAEKKQSPMRRSPRNHGVGTIQQEAVQSPLRRSPRSLTKRTFMSGRCESSGCKDDCSTNECVNRRTRVECDHENCGRSWCQNRLFAEPPERKLTVFKTHTRRGRGLRTDEDLPQDVFVGEIKGVVRRMRDSDGYWSNSHFRMTLSNGRELDATHVNSQARYLNHTCGEPNCGLEEWEGADGRVHVAVFTLMPVEAGTELTIRYHDCTQAGMEERKAPPPQQSDDGEACLCGSDNCCGMLWGPELAGAESGKELPCN</sequence>
<evidence type="ECO:0000313" key="11">
    <source>
        <dbReference type="EMBL" id="KIW76818.1"/>
    </source>
</evidence>
<dbReference type="InterPro" id="IPR003616">
    <property type="entry name" value="Post-SET_dom"/>
</dbReference>